<dbReference type="EMBL" id="UINC01007108">
    <property type="protein sequence ID" value="SVA31459.1"/>
    <property type="molecule type" value="Genomic_DNA"/>
</dbReference>
<name>A0A381UTJ8_9ZZZZ</name>
<dbReference type="PANTHER" id="PTHR11994">
    <property type="entry name" value="60S RIBOSOMAL PROTEIN L11-RELATED"/>
    <property type="match status" value="1"/>
</dbReference>
<comment type="similarity">
    <text evidence="1">Belongs to the universal ribosomal protein uL5 family.</text>
</comment>
<dbReference type="InterPro" id="IPR020929">
    <property type="entry name" value="Ribosomal_uL5_CS"/>
</dbReference>
<dbReference type="SUPFAM" id="SSF55282">
    <property type="entry name" value="RL5-like"/>
    <property type="match status" value="1"/>
</dbReference>
<organism evidence="6">
    <name type="scientific">marine metagenome</name>
    <dbReference type="NCBI Taxonomy" id="408172"/>
    <lineage>
        <taxon>unclassified sequences</taxon>
        <taxon>metagenomes</taxon>
        <taxon>ecological metagenomes</taxon>
    </lineage>
</organism>
<dbReference type="PROSITE" id="PS00358">
    <property type="entry name" value="RIBOSOMAL_L5"/>
    <property type="match status" value="1"/>
</dbReference>
<dbReference type="InterPro" id="IPR031309">
    <property type="entry name" value="Ribosomal_uL5_C"/>
</dbReference>
<dbReference type="Pfam" id="PF00281">
    <property type="entry name" value="Ribosomal_L5"/>
    <property type="match status" value="1"/>
</dbReference>
<protein>
    <recommendedName>
        <fullName evidence="7">50S ribosomal protein L5</fullName>
    </recommendedName>
</protein>
<evidence type="ECO:0000256" key="1">
    <source>
        <dbReference type="ARBA" id="ARBA00008553"/>
    </source>
</evidence>
<evidence type="ECO:0000313" key="6">
    <source>
        <dbReference type="EMBL" id="SVA31459.1"/>
    </source>
</evidence>
<proteinExistence type="inferred from homology"/>
<keyword evidence="2" id="KW-0689">Ribosomal protein</keyword>
<dbReference type="HAMAP" id="MF_01333_B">
    <property type="entry name" value="Ribosomal_uL5_B"/>
    <property type="match status" value="1"/>
</dbReference>
<dbReference type="GO" id="GO:0003735">
    <property type="term" value="F:structural constituent of ribosome"/>
    <property type="evidence" value="ECO:0007669"/>
    <property type="project" value="InterPro"/>
</dbReference>
<dbReference type="Gene3D" id="3.30.1440.10">
    <property type="match status" value="1"/>
</dbReference>
<evidence type="ECO:0008006" key="7">
    <source>
        <dbReference type="Google" id="ProtNLM"/>
    </source>
</evidence>
<dbReference type="InterPro" id="IPR002132">
    <property type="entry name" value="Ribosomal_uL5"/>
</dbReference>
<evidence type="ECO:0000259" key="5">
    <source>
        <dbReference type="Pfam" id="PF00673"/>
    </source>
</evidence>
<evidence type="ECO:0000256" key="2">
    <source>
        <dbReference type="ARBA" id="ARBA00022980"/>
    </source>
</evidence>
<dbReference type="InterPro" id="IPR020930">
    <property type="entry name" value="Ribosomal_uL5_bac-type"/>
</dbReference>
<dbReference type="PIRSF" id="PIRSF002161">
    <property type="entry name" value="Ribosomal_L5"/>
    <property type="match status" value="1"/>
</dbReference>
<accession>A0A381UTJ8</accession>
<dbReference type="InterPro" id="IPR031310">
    <property type="entry name" value="Ribosomal_uL5_N"/>
</dbReference>
<dbReference type="FunFam" id="3.30.1440.10:FF:000001">
    <property type="entry name" value="50S ribosomal protein L5"/>
    <property type="match status" value="1"/>
</dbReference>
<dbReference type="NCBIfam" id="NF000585">
    <property type="entry name" value="PRK00010.1"/>
    <property type="match status" value="1"/>
</dbReference>
<keyword evidence="3" id="KW-0687">Ribonucleoprotein</keyword>
<dbReference type="InterPro" id="IPR022803">
    <property type="entry name" value="Ribosomal_uL5_dom_sf"/>
</dbReference>
<dbReference type="GO" id="GO:0006412">
    <property type="term" value="P:translation"/>
    <property type="evidence" value="ECO:0007669"/>
    <property type="project" value="InterPro"/>
</dbReference>
<sequence>MPELVKTFGYENTMEAPRFNKVVLNMGIGSNVTDSKKINSAFEALKVISGQKPIKTISKKAIAGFKLREGLPIGVKVTLRKQKMYEFIDRLVNIALPRVRDFRGLNVKSFDGNGNYAFGIKEHLIFPEINYEEVTDVWGMDIIISTTANNDEESLALLRGFNFPFGN</sequence>
<feature type="domain" description="Large ribosomal subunit protein uL5 N-terminal" evidence="4">
    <location>
        <begin position="12"/>
        <end position="68"/>
    </location>
</feature>
<feature type="domain" description="Large ribosomal subunit protein uL5 C-terminal" evidence="5">
    <location>
        <begin position="72"/>
        <end position="165"/>
    </location>
</feature>
<gene>
    <name evidence="6" type="ORF">METZ01_LOCUS84313</name>
</gene>
<evidence type="ECO:0000256" key="3">
    <source>
        <dbReference type="ARBA" id="ARBA00023274"/>
    </source>
</evidence>
<dbReference type="AlphaFoldDB" id="A0A381UTJ8"/>
<reference evidence="6" key="1">
    <citation type="submission" date="2018-05" db="EMBL/GenBank/DDBJ databases">
        <authorList>
            <person name="Lanie J.A."/>
            <person name="Ng W.-L."/>
            <person name="Kazmierczak K.M."/>
            <person name="Andrzejewski T.M."/>
            <person name="Davidsen T.M."/>
            <person name="Wayne K.J."/>
            <person name="Tettelin H."/>
            <person name="Glass J.I."/>
            <person name="Rusch D."/>
            <person name="Podicherti R."/>
            <person name="Tsui H.-C.T."/>
            <person name="Winkler M.E."/>
        </authorList>
    </citation>
    <scope>NUCLEOTIDE SEQUENCE</scope>
</reference>
<dbReference type="GO" id="GO:0005840">
    <property type="term" value="C:ribosome"/>
    <property type="evidence" value="ECO:0007669"/>
    <property type="project" value="UniProtKB-KW"/>
</dbReference>
<dbReference type="Pfam" id="PF00673">
    <property type="entry name" value="Ribosomal_L5_C"/>
    <property type="match status" value="1"/>
</dbReference>
<evidence type="ECO:0000259" key="4">
    <source>
        <dbReference type="Pfam" id="PF00281"/>
    </source>
</evidence>
<dbReference type="GO" id="GO:1990904">
    <property type="term" value="C:ribonucleoprotein complex"/>
    <property type="evidence" value="ECO:0007669"/>
    <property type="project" value="UniProtKB-KW"/>
</dbReference>